<accession>A0A2P8GLZ2</accession>
<comment type="caution">
    <text evidence="1">The sequence shown here is derived from an EMBL/GenBank/DDBJ whole genome shotgun (WGS) entry which is preliminary data.</text>
</comment>
<keyword evidence="2" id="KW-1185">Reference proteome</keyword>
<dbReference type="AlphaFoldDB" id="A0A2P8GLZ2"/>
<organism evidence="1 2">
    <name type="scientific">Chitinophaga ginsengisoli</name>
    <dbReference type="NCBI Taxonomy" id="363837"/>
    <lineage>
        <taxon>Bacteria</taxon>
        <taxon>Pseudomonadati</taxon>
        <taxon>Bacteroidota</taxon>
        <taxon>Chitinophagia</taxon>
        <taxon>Chitinophagales</taxon>
        <taxon>Chitinophagaceae</taxon>
        <taxon>Chitinophaga</taxon>
    </lineage>
</organism>
<protein>
    <submittedName>
        <fullName evidence="1">Uncharacterized protein</fullName>
    </submittedName>
</protein>
<gene>
    <name evidence="1" type="ORF">CLV42_102565</name>
</gene>
<dbReference type="Proteomes" id="UP000240978">
    <property type="component" value="Unassembled WGS sequence"/>
</dbReference>
<evidence type="ECO:0000313" key="1">
    <source>
        <dbReference type="EMBL" id="PSL34991.1"/>
    </source>
</evidence>
<name>A0A2P8GLZ2_9BACT</name>
<evidence type="ECO:0000313" key="2">
    <source>
        <dbReference type="Proteomes" id="UP000240978"/>
    </source>
</evidence>
<sequence>MSMWEIEGLIEYSIHLVDKTEGTNEEKMKIIGNLYAIQQQFDCSFTNFRVMPVLLKTGYTKTIDYTEHPDYKGNESFFEELLEKDDIEYIYRDLKEEWSEENKMVAYLETDTRKIYIDYGSPLREKEGALEIMNVYDLGLYVIREADKQQDKELVYSWTAFLLKMGPYWLDKNTSVEELINSHFGEIRRIWSSYDYSDYEPISESLTILVNPSEEEAEYRDWLISMGGLSGNLLKWFLSPPHG</sequence>
<proteinExistence type="predicted"/>
<dbReference type="EMBL" id="PYGK01000002">
    <property type="protein sequence ID" value="PSL34991.1"/>
    <property type="molecule type" value="Genomic_DNA"/>
</dbReference>
<reference evidence="1 2" key="1">
    <citation type="submission" date="2018-03" db="EMBL/GenBank/DDBJ databases">
        <title>Genomic Encyclopedia of Archaeal and Bacterial Type Strains, Phase II (KMG-II): from individual species to whole genera.</title>
        <authorList>
            <person name="Goeker M."/>
        </authorList>
    </citation>
    <scope>NUCLEOTIDE SEQUENCE [LARGE SCALE GENOMIC DNA]</scope>
    <source>
        <strain evidence="1 2">DSM 18107</strain>
    </source>
</reference>